<dbReference type="InterPro" id="IPR011701">
    <property type="entry name" value="MFS"/>
</dbReference>
<feature type="transmembrane region" description="Helical" evidence="6">
    <location>
        <begin position="225"/>
        <end position="249"/>
    </location>
</feature>
<feature type="transmembrane region" description="Helical" evidence="6">
    <location>
        <begin position="255"/>
        <end position="279"/>
    </location>
</feature>
<dbReference type="GO" id="GO:0022857">
    <property type="term" value="F:transmembrane transporter activity"/>
    <property type="evidence" value="ECO:0007669"/>
    <property type="project" value="InterPro"/>
</dbReference>
<feature type="transmembrane region" description="Helical" evidence="6">
    <location>
        <begin position="376"/>
        <end position="396"/>
    </location>
</feature>
<evidence type="ECO:0000256" key="6">
    <source>
        <dbReference type="SAM" id="Phobius"/>
    </source>
</evidence>
<dbReference type="SUPFAM" id="SSF103473">
    <property type="entry name" value="MFS general substrate transporter"/>
    <property type="match status" value="1"/>
</dbReference>
<keyword evidence="3 6" id="KW-0812">Transmembrane</keyword>
<dbReference type="AlphaFoldDB" id="A0A4R4TEK9"/>
<dbReference type="Gene3D" id="1.20.1250.20">
    <property type="entry name" value="MFS general substrate transporter like domains"/>
    <property type="match status" value="1"/>
</dbReference>
<feature type="transmembrane region" description="Helical" evidence="6">
    <location>
        <begin position="185"/>
        <end position="204"/>
    </location>
</feature>
<name>A0A4R4TEK9_9ACTN</name>
<feature type="transmembrane region" description="Helical" evidence="6">
    <location>
        <begin position="291"/>
        <end position="307"/>
    </location>
</feature>
<keyword evidence="8" id="KW-1185">Reference proteome</keyword>
<evidence type="ECO:0000313" key="7">
    <source>
        <dbReference type="EMBL" id="TDC74626.1"/>
    </source>
</evidence>
<proteinExistence type="predicted"/>
<dbReference type="PANTHER" id="PTHR23513">
    <property type="entry name" value="INTEGRAL MEMBRANE EFFLUX PROTEIN-RELATED"/>
    <property type="match status" value="1"/>
</dbReference>
<dbReference type="RefSeq" id="WP_132818550.1">
    <property type="nucleotide sequence ID" value="NZ_SMKI01000139.1"/>
</dbReference>
<dbReference type="OrthoDB" id="3541730at2"/>
<feature type="transmembrane region" description="Helical" evidence="6">
    <location>
        <begin position="30"/>
        <end position="54"/>
    </location>
</feature>
<feature type="transmembrane region" description="Helical" evidence="6">
    <location>
        <begin position="120"/>
        <end position="139"/>
    </location>
</feature>
<evidence type="ECO:0000256" key="5">
    <source>
        <dbReference type="ARBA" id="ARBA00023136"/>
    </source>
</evidence>
<comment type="caution">
    <text evidence="7">The sequence shown here is derived from an EMBL/GenBank/DDBJ whole genome shotgun (WGS) entry which is preliminary data.</text>
</comment>
<dbReference type="Pfam" id="PF07690">
    <property type="entry name" value="MFS_1"/>
    <property type="match status" value="1"/>
</dbReference>
<dbReference type="EMBL" id="SMKI01000139">
    <property type="protein sequence ID" value="TDC74626.1"/>
    <property type="molecule type" value="Genomic_DNA"/>
</dbReference>
<dbReference type="InterPro" id="IPR036259">
    <property type="entry name" value="MFS_trans_sf"/>
</dbReference>
<keyword evidence="5 6" id="KW-0472">Membrane</keyword>
<evidence type="ECO:0000256" key="3">
    <source>
        <dbReference type="ARBA" id="ARBA00022692"/>
    </source>
</evidence>
<protein>
    <recommendedName>
        <fullName evidence="9">MFS transporter</fullName>
    </recommendedName>
</protein>
<organism evidence="7 8">
    <name type="scientific">Streptomyces hainanensis</name>
    <dbReference type="NCBI Taxonomy" id="402648"/>
    <lineage>
        <taxon>Bacteria</taxon>
        <taxon>Bacillati</taxon>
        <taxon>Actinomycetota</taxon>
        <taxon>Actinomycetes</taxon>
        <taxon>Kitasatosporales</taxon>
        <taxon>Streptomycetaceae</taxon>
        <taxon>Streptomyces</taxon>
    </lineage>
</organism>
<keyword evidence="2" id="KW-1003">Cell membrane</keyword>
<feature type="transmembrane region" description="Helical" evidence="6">
    <location>
        <begin position="160"/>
        <end position="179"/>
    </location>
</feature>
<evidence type="ECO:0000313" key="8">
    <source>
        <dbReference type="Proteomes" id="UP000295345"/>
    </source>
</evidence>
<evidence type="ECO:0000256" key="1">
    <source>
        <dbReference type="ARBA" id="ARBA00004651"/>
    </source>
</evidence>
<feature type="transmembrane region" description="Helical" evidence="6">
    <location>
        <begin position="60"/>
        <end position="84"/>
    </location>
</feature>
<evidence type="ECO:0000256" key="4">
    <source>
        <dbReference type="ARBA" id="ARBA00022989"/>
    </source>
</evidence>
<feature type="transmembrane region" description="Helical" evidence="6">
    <location>
        <begin position="96"/>
        <end position="114"/>
    </location>
</feature>
<evidence type="ECO:0008006" key="9">
    <source>
        <dbReference type="Google" id="ProtNLM"/>
    </source>
</evidence>
<feature type="transmembrane region" description="Helical" evidence="6">
    <location>
        <begin position="345"/>
        <end position="370"/>
    </location>
</feature>
<evidence type="ECO:0000256" key="2">
    <source>
        <dbReference type="ARBA" id="ARBA00022475"/>
    </source>
</evidence>
<sequence>MGKTTRARLGPAGPSRGTPPGYRALFTRELLLWSVVSLASRIPVAMAPLAFVFLNREGPGGYTLGAGLAAVYVLGEVVGAALLGGRLGRGRMRRQLAVGLVVGAFAFGALALARSAPSPLLIALAFLAGAAPAACPGGVRTMLTRLVPDDLVPRALSAEATLTQIVWAASPALVVFLALQVHPGAPLVLGALLAAVAALLLGRLPELPVAGRAAIPMRRTLWASWPVHLTAAAAMAMLATAELMLPALLEDRGIAVSWSGPLLAGFALASAAGAFCYGLRGWPGSVRAQSLVLLVATAGCVALTTLPPALPGIAAALLLAGVFQAGVMVSRNLSLRERLPEHTHAAGYSVMYAAGAVGYSLTASLSAAALTATTPAIAILGGVAVALLVTAVSAVAERRPSPPS</sequence>
<comment type="subcellular location">
    <subcellularLocation>
        <location evidence="1">Cell membrane</location>
        <topology evidence="1">Multi-pass membrane protein</topology>
    </subcellularLocation>
</comment>
<reference evidence="7 8" key="1">
    <citation type="submission" date="2019-03" db="EMBL/GenBank/DDBJ databases">
        <title>Draft genome sequences of novel Actinobacteria.</title>
        <authorList>
            <person name="Sahin N."/>
            <person name="Ay H."/>
            <person name="Saygin H."/>
        </authorList>
    </citation>
    <scope>NUCLEOTIDE SEQUENCE [LARGE SCALE GENOMIC DNA]</scope>
    <source>
        <strain evidence="7 8">DSM 41900</strain>
    </source>
</reference>
<dbReference type="PANTHER" id="PTHR23513:SF11">
    <property type="entry name" value="STAPHYLOFERRIN A TRANSPORTER"/>
    <property type="match status" value="1"/>
</dbReference>
<gene>
    <name evidence="7" type="ORF">E1283_15100</name>
</gene>
<accession>A0A4R4TEK9</accession>
<feature type="transmembrane region" description="Helical" evidence="6">
    <location>
        <begin position="313"/>
        <end position="333"/>
    </location>
</feature>
<keyword evidence="4 6" id="KW-1133">Transmembrane helix</keyword>
<dbReference type="Proteomes" id="UP000295345">
    <property type="component" value="Unassembled WGS sequence"/>
</dbReference>
<dbReference type="GO" id="GO:0005886">
    <property type="term" value="C:plasma membrane"/>
    <property type="evidence" value="ECO:0007669"/>
    <property type="project" value="UniProtKB-SubCell"/>
</dbReference>